<dbReference type="SMART" id="SM00028">
    <property type="entry name" value="TPR"/>
    <property type="match status" value="3"/>
</dbReference>
<dbReference type="PANTHER" id="PTHR47870:SF1">
    <property type="entry name" value="CYTOCHROME C-TYPE BIOGENESIS PROTEIN CCMH"/>
    <property type="match status" value="1"/>
</dbReference>
<dbReference type="RefSeq" id="WP_386834425.1">
    <property type="nucleotide sequence ID" value="NZ_JBHUNP010000001.1"/>
</dbReference>
<evidence type="ECO:0000313" key="9">
    <source>
        <dbReference type="Proteomes" id="UP001597521"/>
    </source>
</evidence>
<keyword evidence="6" id="KW-0732">Signal</keyword>
<dbReference type="Gene3D" id="1.25.40.10">
    <property type="entry name" value="Tetratricopeptide repeat domain"/>
    <property type="match status" value="1"/>
</dbReference>
<comment type="subcellular location">
    <subcellularLocation>
        <location evidence="1">Cell envelope</location>
    </subcellularLocation>
</comment>
<dbReference type="EMBL" id="JBHUNP010000001">
    <property type="protein sequence ID" value="MFD2649024.1"/>
    <property type="molecule type" value="Genomic_DNA"/>
</dbReference>
<dbReference type="InterPro" id="IPR056413">
    <property type="entry name" value="TPR_CcmH_CycH"/>
</dbReference>
<name>A0ABW5QNI0_9HYPH</name>
<keyword evidence="5" id="KW-0812">Transmembrane</keyword>
<feature type="chain" id="PRO_5045694461" evidence="6">
    <location>
        <begin position="22"/>
        <end position="356"/>
    </location>
</feature>
<dbReference type="InterPro" id="IPR017560">
    <property type="entry name" value="Cyt_c_biogenesis_CcmI"/>
</dbReference>
<evidence type="ECO:0000256" key="5">
    <source>
        <dbReference type="SAM" id="Phobius"/>
    </source>
</evidence>
<keyword evidence="9" id="KW-1185">Reference proteome</keyword>
<accession>A0ABW5QNI0</accession>
<comment type="caution">
    <text evidence="8">The sequence shown here is derived from an EMBL/GenBank/DDBJ whole genome shotgun (WGS) entry which is preliminary data.</text>
</comment>
<dbReference type="SUPFAM" id="SSF48452">
    <property type="entry name" value="TPR-like"/>
    <property type="match status" value="1"/>
</dbReference>
<evidence type="ECO:0000259" key="7">
    <source>
        <dbReference type="Pfam" id="PF23914"/>
    </source>
</evidence>
<keyword evidence="4" id="KW-0802">TPR repeat</keyword>
<evidence type="ECO:0000313" key="8">
    <source>
        <dbReference type="EMBL" id="MFD2649024.1"/>
    </source>
</evidence>
<feature type="domain" description="Cytochrome c-type biogenesis protein H TPR" evidence="7">
    <location>
        <begin position="142"/>
        <end position="254"/>
    </location>
</feature>
<evidence type="ECO:0000256" key="1">
    <source>
        <dbReference type="ARBA" id="ARBA00004196"/>
    </source>
</evidence>
<proteinExistence type="predicted"/>
<evidence type="ECO:0000256" key="6">
    <source>
        <dbReference type="SAM" id="SignalP"/>
    </source>
</evidence>
<dbReference type="Pfam" id="PF23914">
    <property type="entry name" value="TPR_CcmH_CycH"/>
    <property type="match status" value="1"/>
</dbReference>
<feature type="transmembrane region" description="Helical" evidence="5">
    <location>
        <begin position="92"/>
        <end position="112"/>
    </location>
</feature>
<evidence type="ECO:0000256" key="3">
    <source>
        <dbReference type="ARBA" id="ARBA00022748"/>
    </source>
</evidence>
<evidence type="ECO:0000256" key="4">
    <source>
        <dbReference type="ARBA" id="ARBA00022803"/>
    </source>
</evidence>
<reference evidence="9" key="1">
    <citation type="journal article" date="2019" name="Int. J. Syst. Evol. Microbiol.">
        <title>The Global Catalogue of Microorganisms (GCM) 10K type strain sequencing project: providing services to taxonomists for standard genome sequencing and annotation.</title>
        <authorList>
            <consortium name="The Broad Institute Genomics Platform"/>
            <consortium name="The Broad Institute Genome Sequencing Center for Infectious Disease"/>
            <person name="Wu L."/>
            <person name="Ma J."/>
        </authorList>
    </citation>
    <scope>NUCLEOTIDE SEQUENCE [LARGE SCALE GENOMIC DNA]</scope>
    <source>
        <strain evidence="9">CCM 7427</strain>
    </source>
</reference>
<dbReference type="NCBIfam" id="TIGR03142">
    <property type="entry name" value="cytochro_ccmI"/>
    <property type="match status" value="1"/>
</dbReference>
<gene>
    <name evidence="8" type="primary">ccmI</name>
    <name evidence="8" type="ORF">ACFSX5_14645</name>
</gene>
<dbReference type="PANTHER" id="PTHR47870">
    <property type="entry name" value="CYTOCHROME C-TYPE BIOGENESIS PROTEIN CCMH"/>
    <property type="match status" value="1"/>
</dbReference>
<dbReference type="InterPro" id="IPR011990">
    <property type="entry name" value="TPR-like_helical_dom_sf"/>
</dbReference>
<dbReference type="InterPro" id="IPR019734">
    <property type="entry name" value="TPR_rpt"/>
</dbReference>
<sequence length="356" mass="37327">MLFWFVAIAVTAIACAALFYAAGPRAVNASAGVTADPNSHFRLVLAGIEADVASGRLGQREAEAARGELAREMLRSRTERGEVTGGPPFGRLQLVVGLALIAAVSFAVYGWLGSPQQPAQPLAERPELTAQTLDLAEAVARIEAALAANPDDLRGWTVIAPAYTQMGRYADAVNAWRRVLALGGTNPDAQTRLAEALLLESNGTGSAEAMDLLRAAATDPQHVPSRLYLAAELTRTGAFEEAEALWREVLALAEGTEPWIAGARQGLAVAENRGAPAEGAPDIGAMVSGLAERLARDGGTVEEWTQLVQSYIVLGDTAAAQAAYDDAVAAYPQAFDRGELDTLALGAGLELRENGQ</sequence>
<keyword evidence="5" id="KW-1133">Transmembrane helix</keyword>
<keyword evidence="5" id="KW-0472">Membrane</keyword>
<dbReference type="Proteomes" id="UP001597521">
    <property type="component" value="Unassembled WGS sequence"/>
</dbReference>
<organism evidence="8 9">
    <name type="scientific">Devosia albogilva</name>
    <dbReference type="NCBI Taxonomy" id="429726"/>
    <lineage>
        <taxon>Bacteria</taxon>
        <taxon>Pseudomonadati</taxon>
        <taxon>Pseudomonadota</taxon>
        <taxon>Alphaproteobacteria</taxon>
        <taxon>Hyphomicrobiales</taxon>
        <taxon>Devosiaceae</taxon>
        <taxon>Devosia</taxon>
    </lineage>
</organism>
<protein>
    <submittedName>
        <fullName evidence="8">C-type cytochrome biogenesis protein CcmI</fullName>
    </submittedName>
</protein>
<keyword evidence="2" id="KW-0677">Repeat</keyword>
<feature type="signal peptide" evidence="6">
    <location>
        <begin position="1"/>
        <end position="21"/>
    </location>
</feature>
<evidence type="ECO:0000256" key="2">
    <source>
        <dbReference type="ARBA" id="ARBA00022737"/>
    </source>
</evidence>
<keyword evidence="3" id="KW-0201">Cytochrome c-type biogenesis</keyword>
<dbReference type="InterPro" id="IPR051263">
    <property type="entry name" value="C-type_cytochrome_biogenesis"/>
</dbReference>